<dbReference type="EMBL" id="BKAM01000056">
    <property type="protein sequence ID" value="GEP73202.1"/>
    <property type="molecule type" value="Genomic_DNA"/>
</dbReference>
<sequence>MNKSLGVTILFWLNFLVSPIVAYVMNGLTFFKLFDSGTLPFVRPNLMPWLTMVTFIWIMGASYAWVGILTQKEFVPKSLFNNRTNRMTVTLGILETILLIIGNGLRVITGEANPVTLLVNDLAAITALPLLIWLNYQFWQSTNQNWVWICLLIQSLCICLFMQGFYSSVW</sequence>
<feature type="transmembrane region" description="Helical" evidence="1">
    <location>
        <begin position="87"/>
        <end position="109"/>
    </location>
</feature>
<protein>
    <submittedName>
        <fullName evidence="2">Uncharacterized protein</fullName>
    </submittedName>
</protein>
<accession>A0A512PPX8</accession>
<evidence type="ECO:0000313" key="3">
    <source>
        <dbReference type="Proteomes" id="UP000321569"/>
    </source>
</evidence>
<keyword evidence="1" id="KW-0472">Membrane</keyword>
<evidence type="ECO:0000256" key="1">
    <source>
        <dbReference type="SAM" id="Phobius"/>
    </source>
</evidence>
<dbReference type="AlphaFoldDB" id="A0A512PPX8"/>
<organism evidence="2 3">
    <name type="scientific">Lentilactobacillus rapi</name>
    <dbReference type="NCBI Taxonomy" id="481723"/>
    <lineage>
        <taxon>Bacteria</taxon>
        <taxon>Bacillati</taxon>
        <taxon>Bacillota</taxon>
        <taxon>Bacilli</taxon>
        <taxon>Lactobacillales</taxon>
        <taxon>Lactobacillaceae</taxon>
        <taxon>Lentilactobacillus</taxon>
    </lineage>
</organism>
<name>A0A512PPX8_9LACO</name>
<evidence type="ECO:0000313" key="2">
    <source>
        <dbReference type="EMBL" id="GEP73202.1"/>
    </source>
</evidence>
<feature type="transmembrane region" description="Helical" evidence="1">
    <location>
        <begin position="146"/>
        <end position="166"/>
    </location>
</feature>
<dbReference type="STRING" id="1423795.FD12_GL002568"/>
<reference evidence="2 3" key="1">
    <citation type="submission" date="2019-07" db="EMBL/GenBank/DDBJ databases">
        <title>Whole genome shotgun sequence of Lactobacillus rapi NBRC 109618.</title>
        <authorList>
            <person name="Hosoyama A."/>
            <person name="Uohara A."/>
            <person name="Ohji S."/>
            <person name="Ichikawa N."/>
        </authorList>
    </citation>
    <scope>NUCLEOTIDE SEQUENCE [LARGE SCALE GENOMIC DNA]</scope>
    <source>
        <strain evidence="2 3">NBRC 109618</strain>
    </source>
</reference>
<keyword evidence="1" id="KW-1133">Transmembrane helix</keyword>
<dbReference type="RefSeq" id="WP_056981226.1">
    <property type="nucleotide sequence ID" value="NZ_BKAM01000056.1"/>
</dbReference>
<dbReference type="OrthoDB" id="2328349at2"/>
<comment type="caution">
    <text evidence="2">The sequence shown here is derived from an EMBL/GenBank/DDBJ whole genome shotgun (WGS) entry which is preliminary data.</text>
</comment>
<keyword evidence="1" id="KW-0812">Transmembrane</keyword>
<gene>
    <name evidence="2" type="ORF">LRA02_20700</name>
</gene>
<feature type="transmembrane region" description="Helical" evidence="1">
    <location>
        <begin position="46"/>
        <end position="66"/>
    </location>
</feature>
<proteinExistence type="predicted"/>
<dbReference type="Proteomes" id="UP000321569">
    <property type="component" value="Unassembled WGS sequence"/>
</dbReference>
<feature type="transmembrane region" description="Helical" evidence="1">
    <location>
        <begin position="115"/>
        <end position="134"/>
    </location>
</feature>